<dbReference type="GO" id="GO:0009408">
    <property type="term" value="P:response to heat"/>
    <property type="evidence" value="ECO:0007669"/>
    <property type="project" value="TreeGrafter"/>
</dbReference>
<evidence type="ECO:0000313" key="6">
    <source>
        <dbReference type="WBParaSite" id="PgR019_g018_t01"/>
    </source>
</evidence>
<evidence type="ECO:0000313" key="5">
    <source>
        <dbReference type="Proteomes" id="UP000887569"/>
    </source>
</evidence>
<proteinExistence type="inferred from homology"/>
<evidence type="ECO:0000259" key="4">
    <source>
        <dbReference type="PROSITE" id="PS01031"/>
    </source>
</evidence>
<dbReference type="Proteomes" id="UP000887569">
    <property type="component" value="Unplaced"/>
</dbReference>
<feature type="domain" description="SHSP" evidence="4">
    <location>
        <begin position="121"/>
        <end position="215"/>
    </location>
</feature>
<reference evidence="6" key="1">
    <citation type="submission" date="2022-11" db="UniProtKB">
        <authorList>
            <consortium name="WormBaseParasite"/>
        </authorList>
    </citation>
    <scope>IDENTIFICATION</scope>
</reference>
<accession>A0A915AX09</accession>
<evidence type="ECO:0000256" key="1">
    <source>
        <dbReference type="ARBA" id="ARBA00023016"/>
    </source>
</evidence>
<protein>
    <submittedName>
        <fullName evidence="6">SHSP domain-containing protein</fullName>
    </submittedName>
</protein>
<dbReference type="CDD" id="cd06526">
    <property type="entry name" value="metazoan_ACD"/>
    <property type="match status" value="1"/>
</dbReference>
<dbReference type="PANTHER" id="PTHR45640:SF13">
    <property type="entry name" value="HEAT SHOCK PROTEIN 22-RELATED"/>
    <property type="match status" value="1"/>
</dbReference>
<sequence>MQVITAFFPCRFRQHFYAFYCMQIAVVRCTKQSVCQNTIQWFQCVCQTKSALIIGYLLHPHLPGSLIKDVAYALDTCATVMRMDHTDEPQLSIAVVPKSSIADQVPNNFHNHGLYPHWTGGPATTTHHPVNPLDFYSGSELTIELDVSQFRRDDLTIYLRGNLLIIEGAHEARNEDQCTVERRFVREFQFPPHKHYECIVSEFSQTGVLRITLSK</sequence>
<dbReference type="InterPro" id="IPR002068">
    <property type="entry name" value="A-crystallin/Hsp20_dom"/>
</dbReference>
<dbReference type="AlphaFoldDB" id="A0A915AX09"/>
<dbReference type="GO" id="GO:0005737">
    <property type="term" value="C:cytoplasm"/>
    <property type="evidence" value="ECO:0007669"/>
    <property type="project" value="TreeGrafter"/>
</dbReference>
<dbReference type="WBParaSite" id="PgR019_g018_t01">
    <property type="protein sequence ID" value="PgR019_g018_t01"/>
    <property type="gene ID" value="PgR019_g018"/>
</dbReference>
<dbReference type="GO" id="GO:0051082">
    <property type="term" value="F:unfolded protein binding"/>
    <property type="evidence" value="ECO:0007669"/>
    <property type="project" value="TreeGrafter"/>
</dbReference>
<dbReference type="Gene3D" id="2.60.40.790">
    <property type="match status" value="1"/>
</dbReference>
<evidence type="ECO:0000256" key="3">
    <source>
        <dbReference type="RuleBase" id="RU003616"/>
    </source>
</evidence>
<dbReference type="SUPFAM" id="SSF49764">
    <property type="entry name" value="HSP20-like chaperones"/>
    <property type="match status" value="1"/>
</dbReference>
<dbReference type="PROSITE" id="PS01031">
    <property type="entry name" value="SHSP"/>
    <property type="match status" value="1"/>
</dbReference>
<dbReference type="GO" id="GO:0005634">
    <property type="term" value="C:nucleus"/>
    <property type="evidence" value="ECO:0007669"/>
    <property type="project" value="TreeGrafter"/>
</dbReference>
<keyword evidence="5" id="KW-1185">Reference proteome</keyword>
<dbReference type="PANTHER" id="PTHR45640">
    <property type="entry name" value="HEAT SHOCK PROTEIN HSP-12.2-RELATED"/>
    <property type="match status" value="1"/>
</dbReference>
<name>A0A915AX09_PARUN</name>
<dbReference type="Pfam" id="PF00011">
    <property type="entry name" value="HSP20"/>
    <property type="match status" value="1"/>
</dbReference>
<comment type="similarity">
    <text evidence="2 3">Belongs to the small heat shock protein (HSP20) family.</text>
</comment>
<dbReference type="GO" id="GO:0042026">
    <property type="term" value="P:protein refolding"/>
    <property type="evidence" value="ECO:0007669"/>
    <property type="project" value="TreeGrafter"/>
</dbReference>
<organism evidence="5 6">
    <name type="scientific">Parascaris univalens</name>
    <name type="common">Nematode worm</name>
    <dbReference type="NCBI Taxonomy" id="6257"/>
    <lineage>
        <taxon>Eukaryota</taxon>
        <taxon>Metazoa</taxon>
        <taxon>Ecdysozoa</taxon>
        <taxon>Nematoda</taxon>
        <taxon>Chromadorea</taxon>
        <taxon>Rhabditida</taxon>
        <taxon>Spirurina</taxon>
        <taxon>Ascaridomorpha</taxon>
        <taxon>Ascaridoidea</taxon>
        <taxon>Ascarididae</taxon>
        <taxon>Parascaris</taxon>
    </lineage>
</organism>
<dbReference type="InterPro" id="IPR008978">
    <property type="entry name" value="HSP20-like_chaperone"/>
</dbReference>
<evidence type="ECO:0000256" key="2">
    <source>
        <dbReference type="PROSITE-ProRule" id="PRU00285"/>
    </source>
</evidence>
<dbReference type="InterPro" id="IPR001436">
    <property type="entry name" value="Alpha-crystallin/sHSP_animal"/>
</dbReference>
<keyword evidence="1" id="KW-0346">Stress response</keyword>